<organism evidence="1 2">
    <name type="scientific">Enterobacter agglomerans</name>
    <name type="common">Erwinia herbicola</name>
    <name type="synonym">Pantoea agglomerans</name>
    <dbReference type="NCBI Taxonomy" id="549"/>
    <lineage>
        <taxon>Bacteria</taxon>
        <taxon>Pseudomonadati</taxon>
        <taxon>Pseudomonadota</taxon>
        <taxon>Gammaproteobacteria</taxon>
        <taxon>Enterobacterales</taxon>
        <taxon>Erwiniaceae</taxon>
        <taxon>Pantoea</taxon>
        <taxon>Pantoea agglomerans group</taxon>
    </lineage>
</organism>
<gene>
    <name evidence="1" type="ORF">DAPPPG734_11610</name>
</gene>
<reference evidence="1" key="1">
    <citation type="submission" date="2022-05" db="EMBL/GenBank/DDBJ databases">
        <authorList>
            <person name="Pothier F. J."/>
        </authorList>
    </citation>
    <scope>NUCLEOTIDE SEQUENCE</scope>
    <source>
        <strain evidence="1">DAPP-PG734</strain>
    </source>
</reference>
<evidence type="ECO:0000313" key="2">
    <source>
        <dbReference type="Proteomes" id="UP001158961"/>
    </source>
</evidence>
<protein>
    <submittedName>
        <fullName evidence="1">Uncharacterized protein</fullName>
    </submittedName>
</protein>
<dbReference type="Proteomes" id="UP001158961">
    <property type="component" value="Chromosome"/>
</dbReference>
<sequence length="38" mass="4483">MVLIPDSREETRLRYEQARRVTEQTRKQALARLPQVSG</sequence>
<evidence type="ECO:0000313" key="1">
    <source>
        <dbReference type="EMBL" id="CAH6295633.1"/>
    </source>
</evidence>
<proteinExistence type="predicted"/>
<name>A0AAN2FD00_ENTAG</name>
<dbReference type="EMBL" id="OW970315">
    <property type="protein sequence ID" value="CAH6295633.1"/>
    <property type="molecule type" value="Genomic_DNA"/>
</dbReference>
<dbReference type="AlphaFoldDB" id="A0AAN2FD00"/>
<accession>A0AAN2FD00</accession>